<feature type="transmembrane region" description="Helical" evidence="1">
    <location>
        <begin position="77"/>
        <end position="98"/>
    </location>
</feature>
<organism evidence="2 3">
    <name type="scientific">Colocasia esculenta</name>
    <name type="common">Wild taro</name>
    <name type="synonym">Arum esculentum</name>
    <dbReference type="NCBI Taxonomy" id="4460"/>
    <lineage>
        <taxon>Eukaryota</taxon>
        <taxon>Viridiplantae</taxon>
        <taxon>Streptophyta</taxon>
        <taxon>Embryophyta</taxon>
        <taxon>Tracheophyta</taxon>
        <taxon>Spermatophyta</taxon>
        <taxon>Magnoliopsida</taxon>
        <taxon>Liliopsida</taxon>
        <taxon>Araceae</taxon>
        <taxon>Aroideae</taxon>
        <taxon>Colocasieae</taxon>
        <taxon>Colocasia</taxon>
    </lineage>
</organism>
<dbReference type="AlphaFoldDB" id="A0A843XV07"/>
<evidence type="ECO:0000313" key="3">
    <source>
        <dbReference type="Proteomes" id="UP000652761"/>
    </source>
</evidence>
<proteinExistence type="predicted"/>
<keyword evidence="3" id="KW-1185">Reference proteome</keyword>
<dbReference type="CDD" id="cd00303">
    <property type="entry name" value="retropepsin_like"/>
    <property type="match status" value="1"/>
</dbReference>
<accession>A0A843XV07</accession>
<keyword evidence="1" id="KW-0472">Membrane</keyword>
<keyword evidence="1" id="KW-0812">Transmembrane</keyword>
<evidence type="ECO:0000313" key="2">
    <source>
        <dbReference type="EMBL" id="MQM22973.1"/>
    </source>
</evidence>
<evidence type="ECO:0000256" key="1">
    <source>
        <dbReference type="SAM" id="Phobius"/>
    </source>
</evidence>
<reference evidence="2" key="1">
    <citation type="submission" date="2017-07" db="EMBL/GenBank/DDBJ databases">
        <title>Taro Niue Genome Assembly and Annotation.</title>
        <authorList>
            <person name="Atibalentja N."/>
            <person name="Keating K."/>
            <person name="Fields C.J."/>
        </authorList>
    </citation>
    <scope>NUCLEOTIDE SEQUENCE</scope>
    <source>
        <strain evidence="2">Niue_2</strain>
        <tissue evidence="2">Leaf</tissue>
    </source>
</reference>
<dbReference type="EMBL" id="NMUH01014607">
    <property type="protein sequence ID" value="MQM22973.1"/>
    <property type="molecule type" value="Genomic_DNA"/>
</dbReference>
<dbReference type="Proteomes" id="UP000652761">
    <property type="component" value="Unassembled WGS sequence"/>
</dbReference>
<keyword evidence="1" id="KW-1133">Transmembrane helix</keyword>
<comment type="caution">
    <text evidence="2">The sequence shown here is derived from an EMBL/GenBank/DDBJ whole genome shotgun (WGS) entry which is preliminary data.</text>
</comment>
<dbReference type="Pfam" id="PF08284">
    <property type="entry name" value="RVP_2"/>
    <property type="match status" value="1"/>
</dbReference>
<sequence length="552" mass="60755">MVVCVACGRPRVEHPVGLLLSWCRDRGVHRDTRTGVCLVGCDLITTRMPIVIRIAVATRFPVATGLCCDAPPRRYRVAVVVTFFIVMGWLALKTFWWGTRGSAWFLLCLPCLFARCLELEGLPHSEVVCVAWDPHPREPVEGVLQATSMLELEVELADSRAEGKMRQELSWRAEGVDGVSPSLLLAAVAWLPLFRWSGLVRTRAFGGFRSVSSRFRGPVLGCQFMVAPACVASQPCGVSGVWGGSVFRPSTLWRSEVAVLVVRLRSRLVVAWSRRVCRGLTPLLPSAGGSSSRELGVRRVAEVAMTPCLVSSSESKCCELLYLSELRVVLCKFSGSVGGDANFGVPGRGPGVVRLSTSDYVRTLGYLEGVTVEVQSHHLPARLFALQLHDFDAILGMDWLEALLRWWTVSGRPCGSSYLEHMCFASEVDQDFEISTGWQSRSGSEHNRQAVTFSTPRLKRLQGAEHIPSFPISPVFSFLRSWELTCGQSLLVDDVSAELGARRRWPCTREDPNMLALHFEVPCRLLAQIATVRVSPSGGDSLCVTFSDTEGT</sequence>
<name>A0A843XV07_COLES</name>
<protein>
    <submittedName>
        <fullName evidence="2">Uncharacterized protein</fullName>
    </submittedName>
</protein>
<gene>
    <name evidence="2" type="ORF">Taro_056033</name>
</gene>